<protein>
    <submittedName>
        <fullName evidence="7">Uncharacterized protein</fullName>
    </submittedName>
</protein>
<gene>
    <name evidence="7" type="ORF">LITE_LOCUS2647</name>
</gene>
<keyword evidence="6" id="KW-0472">Membrane</keyword>
<evidence type="ECO:0000256" key="5">
    <source>
        <dbReference type="ARBA" id="ARBA00023157"/>
    </source>
</evidence>
<dbReference type="AlphaFoldDB" id="A0AAV0H7C5"/>
<keyword evidence="2" id="KW-0929">Antimicrobial</keyword>
<keyword evidence="6" id="KW-0812">Transmembrane</keyword>
<evidence type="ECO:0000256" key="1">
    <source>
        <dbReference type="ARBA" id="ARBA00006722"/>
    </source>
</evidence>
<comment type="caution">
    <text evidence="7">The sequence shown here is derived from an EMBL/GenBank/DDBJ whole genome shotgun (WGS) entry which is preliminary data.</text>
</comment>
<dbReference type="InterPro" id="IPR010851">
    <property type="entry name" value="DEFL"/>
</dbReference>
<name>A0AAV0H7C5_9ROSI</name>
<dbReference type="GO" id="GO:0031640">
    <property type="term" value="P:killing of cells of another organism"/>
    <property type="evidence" value="ECO:0007669"/>
    <property type="project" value="UniProtKB-KW"/>
</dbReference>
<keyword evidence="4" id="KW-0611">Plant defense</keyword>
<accession>A0AAV0H7C5</accession>
<sequence length="85" mass="9228">MAKSSYLAYLYVFVAILLFSGAALMPVGKGEAPPPPKPCGEQLYPANCIPDECDQKCKAINIGQVGVCIPIPRSYACWCLHQCKH</sequence>
<keyword evidence="5" id="KW-1015">Disulfide bond</keyword>
<evidence type="ECO:0000256" key="6">
    <source>
        <dbReference type="SAM" id="Phobius"/>
    </source>
</evidence>
<keyword evidence="8" id="KW-1185">Reference proteome</keyword>
<evidence type="ECO:0000313" key="7">
    <source>
        <dbReference type="EMBL" id="CAI0380394.1"/>
    </source>
</evidence>
<dbReference type="Pfam" id="PF07333">
    <property type="entry name" value="SLR1-BP"/>
    <property type="match status" value="1"/>
</dbReference>
<organism evidence="7 8">
    <name type="scientific">Linum tenue</name>
    <dbReference type="NCBI Taxonomy" id="586396"/>
    <lineage>
        <taxon>Eukaryota</taxon>
        <taxon>Viridiplantae</taxon>
        <taxon>Streptophyta</taxon>
        <taxon>Embryophyta</taxon>
        <taxon>Tracheophyta</taxon>
        <taxon>Spermatophyta</taxon>
        <taxon>Magnoliopsida</taxon>
        <taxon>eudicotyledons</taxon>
        <taxon>Gunneridae</taxon>
        <taxon>Pentapetalae</taxon>
        <taxon>rosids</taxon>
        <taxon>fabids</taxon>
        <taxon>Malpighiales</taxon>
        <taxon>Linaceae</taxon>
        <taxon>Linum</taxon>
    </lineage>
</organism>
<dbReference type="GO" id="GO:0050832">
    <property type="term" value="P:defense response to fungus"/>
    <property type="evidence" value="ECO:0007669"/>
    <property type="project" value="UniProtKB-KW"/>
</dbReference>
<evidence type="ECO:0000313" key="8">
    <source>
        <dbReference type="Proteomes" id="UP001154282"/>
    </source>
</evidence>
<reference evidence="7" key="1">
    <citation type="submission" date="2022-08" db="EMBL/GenBank/DDBJ databases">
        <authorList>
            <person name="Gutierrez-Valencia J."/>
        </authorList>
    </citation>
    <scope>NUCLEOTIDE SEQUENCE</scope>
</reference>
<evidence type="ECO:0000256" key="3">
    <source>
        <dbReference type="ARBA" id="ARBA00022577"/>
    </source>
</evidence>
<dbReference type="EMBL" id="CAMGYJ010000002">
    <property type="protein sequence ID" value="CAI0380394.1"/>
    <property type="molecule type" value="Genomic_DNA"/>
</dbReference>
<feature type="transmembrane region" description="Helical" evidence="6">
    <location>
        <begin position="6"/>
        <end position="27"/>
    </location>
</feature>
<proteinExistence type="inferred from homology"/>
<keyword evidence="3" id="KW-0295">Fungicide</keyword>
<dbReference type="Proteomes" id="UP001154282">
    <property type="component" value="Unassembled WGS sequence"/>
</dbReference>
<evidence type="ECO:0000256" key="2">
    <source>
        <dbReference type="ARBA" id="ARBA00022529"/>
    </source>
</evidence>
<comment type="similarity">
    <text evidence="1">Belongs to the DEFL family.</text>
</comment>
<evidence type="ECO:0000256" key="4">
    <source>
        <dbReference type="ARBA" id="ARBA00022821"/>
    </source>
</evidence>
<keyword evidence="6" id="KW-1133">Transmembrane helix</keyword>